<name>A0ABP3VG97_9BURK</name>
<dbReference type="Pfam" id="PF00583">
    <property type="entry name" value="Acetyltransf_1"/>
    <property type="match status" value="1"/>
</dbReference>
<evidence type="ECO:0000313" key="4">
    <source>
        <dbReference type="EMBL" id="GAA0757565.1"/>
    </source>
</evidence>
<dbReference type="SUPFAM" id="SSF55729">
    <property type="entry name" value="Acyl-CoA N-acyltransferases (Nat)"/>
    <property type="match status" value="1"/>
</dbReference>
<evidence type="ECO:0000313" key="5">
    <source>
        <dbReference type="Proteomes" id="UP001500279"/>
    </source>
</evidence>
<proteinExistence type="predicted"/>
<sequence>MREPDAMHADKPRLEGITLRQASLADLDLVCDLAQELNLIHHQAWPDVFAPPATPSRDRLHWQDSMLGADRAIFLVEDAFGQSLGFIALSLIEERHSLLQPMRYGRVNSVCVCPEARGMGLGRAMMAQADDWAREHRATDMRLVVWAFNEQARKLYQELGYEVLSHTMGKRLA</sequence>
<dbReference type="InterPro" id="IPR050832">
    <property type="entry name" value="Bact_Acetyltransf"/>
</dbReference>
<accession>A0ABP3VG97</accession>
<comment type="caution">
    <text evidence="4">The sequence shown here is derived from an EMBL/GenBank/DDBJ whole genome shotgun (WGS) entry which is preliminary data.</text>
</comment>
<dbReference type="PROSITE" id="PS51186">
    <property type="entry name" value="GNAT"/>
    <property type="match status" value="1"/>
</dbReference>
<keyword evidence="5" id="KW-1185">Reference proteome</keyword>
<organism evidence="4 5">
    <name type="scientific">Ideonella azotifigens</name>
    <dbReference type="NCBI Taxonomy" id="513160"/>
    <lineage>
        <taxon>Bacteria</taxon>
        <taxon>Pseudomonadati</taxon>
        <taxon>Pseudomonadota</taxon>
        <taxon>Betaproteobacteria</taxon>
        <taxon>Burkholderiales</taxon>
        <taxon>Sphaerotilaceae</taxon>
        <taxon>Ideonella</taxon>
    </lineage>
</organism>
<dbReference type="InterPro" id="IPR016181">
    <property type="entry name" value="Acyl_CoA_acyltransferase"/>
</dbReference>
<dbReference type="PANTHER" id="PTHR43877">
    <property type="entry name" value="AMINOALKYLPHOSPHONATE N-ACETYLTRANSFERASE-RELATED-RELATED"/>
    <property type="match status" value="1"/>
</dbReference>
<dbReference type="PANTHER" id="PTHR43877:SF2">
    <property type="entry name" value="AMINOALKYLPHOSPHONATE N-ACETYLTRANSFERASE-RELATED"/>
    <property type="match status" value="1"/>
</dbReference>
<keyword evidence="1" id="KW-0808">Transferase</keyword>
<dbReference type="Proteomes" id="UP001500279">
    <property type="component" value="Unassembled WGS sequence"/>
</dbReference>
<dbReference type="EMBL" id="BAAAEW010000023">
    <property type="protein sequence ID" value="GAA0757565.1"/>
    <property type="molecule type" value="Genomic_DNA"/>
</dbReference>
<reference evidence="5" key="1">
    <citation type="journal article" date="2019" name="Int. J. Syst. Evol. Microbiol.">
        <title>The Global Catalogue of Microorganisms (GCM) 10K type strain sequencing project: providing services to taxonomists for standard genome sequencing and annotation.</title>
        <authorList>
            <consortium name="The Broad Institute Genomics Platform"/>
            <consortium name="The Broad Institute Genome Sequencing Center for Infectious Disease"/>
            <person name="Wu L."/>
            <person name="Ma J."/>
        </authorList>
    </citation>
    <scope>NUCLEOTIDE SEQUENCE [LARGE SCALE GENOMIC DNA]</scope>
    <source>
        <strain evidence="5">JCM 15503</strain>
    </source>
</reference>
<feature type="domain" description="N-acetyltransferase" evidence="3">
    <location>
        <begin position="17"/>
        <end position="173"/>
    </location>
</feature>
<evidence type="ECO:0000259" key="3">
    <source>
        <dbReference type="PROSITE" id="PS51186"/>
    </source>
</evidence>
<evidence type="ECO:0000256" key="2">
    <source>
        <dbReference type="ARBA" id="ARBA00023315"/>
    </source>
</evidence>
<protein>
    <recommendedName>
        <fullName evidence="3">N-acetyltransferase domain-containing protein</fullName>
    </recommendedName>
</protein>
<dbReference type="InterPro" id="IPR000182">
    <property type="entry name" value="GNAT_dom"/>
</dbReference>
<dbReference type="CDD" id="cd04301">
    <property type="entry name" value="NAT_SF"/>
    <property type="match status" value="1"/>
</dbReference>
<evidence type="ECO:0000256" key="1">
    <source>
        <dbReference type="ARBA" id="ARBA00022679"/>
    </source>
</evidence>
<gene>
    <name evidence="4" type="ORF">GCM10009107_37310</name>
</gene>
<dbReference type="Gene3D" id="3.40.630.30">
    <property type="match status" value="1"/>
</dbReference>
<keyword evidence="2" id="KW-0012">Acyltransferase</keyword>